<evidence type="ECO:0000259" key="1">
    <source>
        <dbReference type="Pfam" id="PF01936"/>
    </source>
</evidence>
<name>A0ABS0SIM9_9FLAO</name>
<dbReference type="Proteomes" id="UP000641139">
    <property type="component" value="Unassembled WGS sequence"/>
</dbReference>
<dbReference type="Gene3D" id="3.40.50.1010">
    <property type="entry name" value="5'-nuclease"/>
    <property type="match status" value="1"/>
</dbReference>
<accession>A0ABS0SIM9</accession>
<dbReference type="CDD" id="cd18722">
    <property type="entry name" value="PIN_NicB-like"/>
    <property type="match status" value="1"/>
</dbReference>
<evidence type="ECO:0000313" key="3">
    <source>
        <dbReference type="Proteomes" id="UP000641139"/>
    </source>
</evidence>
<evidence type="ECO:0000313" key="2">
    <source>
        <dbReference type="EMBL" id="MBI1645649.1"/>
    </source>
</evidence>
<dbReference type="Pfam" id="PF01936">
    <property type="entry name" value="NYN"/>
    <property type="match status" value="1"/>
</dbReference>
<gene>
    <name evidence="2" type="ORF">I7X30_01050</name>
</gene>
<dbReference type="InterPro" id="IPR021139">
    <property type="entry name" value="NYN"/>
</dbReference>
<organism evidence="2 3">
    <name type="scientific">Capnocytophaga periodontitidis</name>
    <dbReference type="NCBI Taxonomy" id="2795027"/>
    <lineage>
        <taxon>Bacteria</taxon>
        <taxon>Pseudomonadati</taxon>
        <taxon>Bacteroidota</taxon>
        <taxon>Flavobacteriia</taxon>
        <taxon>Flavobacteriales</taxon>
        <taxon>Flavobacteriaceae</taxon>
        <taxon>Capnocytophaga</taxon>
    </lineage>
</organism>
<feature type="domain" description="NYN" evidence="1">
    <location>
        <begin position="8"/>
        <end position="166"/>
    </location>
</feature>
<proteinExistence type="predicted"/>
<reference evidence="2 3" key="1">
    <citation type="journal article" date="2021" name="Int. J. Syst. Evol. Microbiol.">
        <title>Capnocytophaga periodontitidis sp. nov., isolated from subgingival plaque of periodontitis patient.</title>
        <authorList>
            <person name="Zhang Y."/>
            <person name="Qiao D."/>
            <person name="Shi W."/>
            <person name="Wu D."/>
            <person name="Cai M."/>
        </authorList>
    </citation>
    <scope>NUCLEOTIDE SEQUENCE [LARGE SCALE GENOMIC DNA]</scope>
    <source>
        <strain evidence="2 3">051621</strain>
    </source>
</reference>
<sequence length="214" mass="25253">MEPKEKQKVIVYVDGFNFYYGLKQSLKWKKYYWLDVVKLFETFMRPNQELIAVKYFSARPNDIEQSRRQNAFFQANRENTKFHLILGKYLRKEITCFNCGNIIHTHEEKETDVRIATQIVADAYEKNADVSIVVSADSDMIPAIELALQAKQKVFIYFPPNQHSSNLASIGIGQPIYLNRYENRFKQCLLPDIVHLSISDFDLQIPERWKNYQK</sequence>
<keyword evidence="3" id="KW-1185">Reference proteome</keyword>
<protein>
    <submittedName>
        <fullName evidence="2">NYN domain-containing protein</fullName>
    </submittedName>
</protein>
<dbReference type="RefSeq" id="WP_198465669.1">
    <property type="nucleotide sequence ID" value="NZ_JAEFDC010000001.1"/>
</dbReference>
<dbReference type="EMBL" id="JAEFDC010000001">
    <property type="protein sequence ID" value="MBI1645649.1"/>
    <property type="molecule type" value="Genomic_DNA"/>
</dbReference>
<dbReference type="PANTHER" id="PTHR35458">
    <property type="entry name" value="SLR0755 PROTEIN"/>
    <property type="match status" value="1"/>
</dbReference>
<comment type="caution">
    <text evidence="2">The sequence shown here is derived from an EMBL/GenBank/DDBJ whole genome shotgun (WGS) entry which is preliminary data.</text>
</comment>
<dbReference type="PANTHER" id="PTHR35458:SF8">
    <property type="entry name" value="SLR0650 PROTEIN"/>
    <property type="match status" value="1"/>
</dbReference>
<dbReference type="InterPro" id="IPR047140">
    <property type="entry name" value="LabA"/>
</dbReference>